<gene>
    <name evidence="1" type="ORF">CLV62_12222</name>
</gene>
<organism evidence="1 2">
    <name type="scientific">Dysgonomonas alginatilytica</name>
    <dbReference type="NCBI Taxonomy" id="1605892"/>
    <lineage>
        <taxon>Bacteria</taxon>
        <taxon>Pseudomonadati</taxon>
        <taxon>Bacteroidota</taxon>
        <taxon>Bacteroidia</taxon>
        <taxon>Bacteroidales</taxon>
        <taxon>Dysgonomonadaceae</taxon>
        <taxon>Dysgonomonas</taxon>
    </lineage>
</organism>
<dbReference type="Proteomes" id="UP000247973">
    <property type="component" value="Unassembled WGS sequence"/>
</dbReference>
<keyword evidence="2" id="KW-1185">Reference proteome</keyword>
<dbReference type="Pfam" id="PF13481">
    <property type="entry name" value="AAA_25"/>
    <property type="match status" value="1"/>
</dbReference>
<dbReference type="EMBL" id="QICL01000022">
    <property type="protein sequence ID" value="PXV62069.1"/>
    <property type="molecule type" value="Genomic_DNA"/>
</dbReference>
<evidence type="ECO:0000313" key="2">
    <source>
        <dbReference type="Proteomes" id="UP000247973"/>
    </source>
</evidence>
<dbReference type="AlphaFoldDB" id="A0A2V3PKP4"/>
<protein>
    <submittedName>
        <fullName evidence="1">AAA domain-containing protein</fullName>
    </submittedName>
</protein>
<sequence>MADIALSKTISNESKTAIDLSKFEPPKESDGWKAFRIDLTKQVDPPEPLIIQTDTGIPMLHRRNIGTIAASAKVGKTFLISAIGAAALNDDSFLGFHCPKKEAKVLFVDTEQDVSDTQNVTKRVHRINDWDTSMNKDSFISLNLREISSEKRCEVIESAIRDISPDLVMLDGIVDLLADFNNIEQSKNAVEMLTRWSTQYDCHIITCLHVNKGTAELRGHLGAFLRQKGEITILLTKKDESTSYIEAKAIDSRHRPIDDFCFRINAEALPELYYPEPKPATTEKNRCFFENILKVGNTMSYADLRSEVMKVSEVKERTAERRIKKAVEESVISKNESGFYYIPFKNEPQNELPF</sequence>
<dbReference type="InterPro" id="IPR027417">
    <property type="entry name" value="P-loop_NTPase"/>
</dbReference>
<dbReference type="Gene3D" id="3.40.50.300">
    <property type="entry name" value="P-loop containing nucleotide triphosphate hydrolases"/>
    <property type="match status" value="1"/>
</dbReference>
<name>A0A2V3PKP4_9BACT</name>
<comment type="caution">
    <text evidence="1">The sequence shown here is derived from an EMBL/GenBank/DDBJ whole genome shotgun (WGS) entry which is preliminary data.</text>
</comment>
<dbReference type="SUPFAM" id="SSF52540">
    <property type="entry name" value="P-loop containing nucleoside triphosphate hydrolases"/>
    <property type="match status" value="1"/>
</dbReference>
<accession>A0A2V3PKP4</accession>
<evidence type="ECO:0000313" key="1">
    <source>
        <dbReference type="EMBL" id="PXV62069.1"/>
    </source>
</evidence>
<reference evidence="1 2" key="1">
    <citation type="submission" date="2018-03" db="EMBL/GenBank/DDBJ databases">
        <title>Genomic Encyclopedia of Archaeal and Bacterial Type Strains, Phase II (KMG-II): from individual species to whole genera.</title>
        <authorList>
            <person name="Goeker M."/>
        </authorList>
    </citation>
    <scope>NUCLEOTIDE SEQUENCE [LARGE SCALE GENOMIC DNA]</scope>
    <source>
        <strain evidence="1 2">DSM 100214</strain>
    </source>
</reference>
<proteinExistence type="predicted"/>